<evidence type="ECO:0000256" key="2">
    <source>
        <dbReference type="ARBA" id="ARBA00034247"/>
    </source>
</evidence>
<dbReference type="InterPro" id="IPR043128">
    <property type="entry name" value="Rev_trsase/Diguanyl_cyclase"/>
</dbReference>
<dbReference type="PROSITE" id="PS50887">
    <property type="entry name" value="GGDEF"/>
    <property type="match status" value="1"/>
</dbReference>
<dbReference type="InterPro" id="IPR035965">
    <property type="entry name" value="PAS-like_dom_sf"/>
</dbReference>
<dbReference type="EMBL" id="DSUH01000378">
    <property type="protein sequence ID" value="HGU34435.1"/>
    <property type="molecule type" value="Genomic_DNA"/>
</dbReference>
<dbReference type="SMART" id="SM00267">
    <property type="entry name" value="GGDEF"/>
    <property type="match status" value="1"/>
</dbReference>
<reference evidence="4" key="1">
    <citation type="journal article" date="2020" name="mSystems">
        <title>Genome- and Community-Level Interaction Insights into Carbon Utilization and Element Cycling Functions of Hydrothermarchaeota in Hydrothermal Sediment.</title>
        <authorList>
            <person name="Zhou Z."/>
            <person name="Liu Y."/>
            <person name="Xu W."/>
            <person name="Pan J."/>
            <person name="Luo Z.H."/>
            <person name="Li M."/>
        </authorList>
    </citation>
    <scope>NUCLEOTIDE SEQUENCE [LARGE SCALE GENOMIC DNA]</scope>
    <source>
        <strain evidence="4">SpSt-477</strain>
    </source>
</reference>
<dbReference type="GO" id="GO:1902201">
    <property type="term" value="P:negative regulation of bacterial-type flagellum-dependent cell motility"/>
    <property type="evidence" value="ECO:0007669"/>
    <property type="project" value="TreeGrafter"/>
</dbReference>
<dbReference type="Gene3D" id="3.30.70.270">
    <property type="match status" value="1"/>
</dbReference>
<dbReference type="Pfam" id="PF13185">
    <property type="entry name" value="GAF_2"/>
    <property type="match status" value="1"/>
</dbReference>
<dbReference type="CDD" id="cd00130">
    <property type="entry name" value="PAS"/>
    <property type="match status" value="1"/>
</dbReference>
<dbReference type="GO" id="GO:0052621">
    <property type="term" value="F:diguanylate cyclase activity"/>
    <property type="evidence" value="ECO:0007669"/>
    <property type="project" value="UniProtKB-EC"/>
</dbReference>
<dbReference type="EC" id="2.7.7.65" evidence="1"/>
<dbReference type="CDD" id="cd01949">
    <property type="entry name" value="GGDEF"/>
    <property type="match status" value="1"/>
</dbReference>
<dbReference type="InterPro" id="IPR003018">
    <property type="entry name" value="GAF"/>
</dbReference>
<name>A0A7C4W1B2_9BACT</name>
<comment type="caution">
    <text evidence="4">The sequence shown here is derived from an EMBL/GenBank/DDBJ whole genome shotgun (WGS) entry which is preliminary data.</text>
</comment>
<dbReference type="InterPro" id="IPR000014">
    <property type="entry name" value="PAS"/>
</dbReference>
<dbReference type="SUPFAM" id="SSF55785">
    <property type="entry name" value="PYP-like sensor domain (PAS domain)"/>
    <property type="match status" value="1"/>
</dbReference>
<gene>
    <name evidence="4" type="ORF">ENS29_16550</name>
</gene>
<comment type="catalytic activity">
    <reaction evidence="2">
        <text>2 GTP = 3',3'-c-di-GMP + 2 diphosphate</text>
        <dbReference type="Rhea" id="RHEA:24898"/>
        <dbReference type="ChEBI" id="CHEBI:33019"/>
        <dbReference type="ChEBI" id="CHEBI:37565"/>
        <dbReference type="ChEBI" id="CHEBI:58805"/>
        <dbReference type="EC" id="2.7.7.65"/>
    </reaction>
</comment>
<dbReference type="AlphaFoldDB" id="A0A7C4W1B2"/>
<dbReference type="SMART" id="SM00065">
    <property type="entry name" value="GAF"/>
    <property type="match status" value="1"/>
</dbReference>
<dbReference type="GO" id="GO:0005886">
    <property type="term" value="C:plasma membrane"/>
    <property type="evidence" value="ECO:0007669"/>
    <property type="project" value="TreeGrafter"/>
</dbReference>
<dbReference type="InterPro" id="IPR013656">
    <property type="entry name" value="PAS_4"/>
</dbReference>
<protein>
    <recommendedName>
        <fullName evidence="1">diguanylate cyclase</fullName>
        <ecNumber evidence="1">2.7.7.65</ecNumber>
    </recommendedName>
</protein>
<evidence type="ECO:0000313" key="4">
    <source>
        <dbReference type="EMBL" id="HGU34435.1"/>
    </source>
</evidence>
<dbReference type="PANTHER" id="PTHR45138">
    <property type="entry name" value="REGULATORY COMPONENTS OF SENSORY TRANSDUCTION SYSTEM"/>
    <property type="match status" value="1"/>
</dbReference>
<organism evidence="4">
    <name type="scientific">Desulfatirhabdium butyrativorans</name>
    <dbReference type="NCBI Taxonomy" id="340467"/>
    <lineage>
        <taxon>Bacteria</taxon>
        <taxon>Pseudomonadati</taxon>
        <taxon>Thermodesulfobacteriota</taxon>
        <taxon>Desulfobacteria</taxon>
        <taxon>Desulfobacterales</taxon>
        <taxon>Desulfatirhabdiaceae</taxon>
        <taxon>Desulfatirhabdium</taxon>
    </lineage>
</organism>
<dbReference type="InterPro" id="IPR029016">
    <property type="entry name" value="GAF-like_dom_sf"/>
</dbReference>
<proteinExistence type="predicted"/>
<dbReference type="InterPro" id="IPR000160">
    <property type="entry name" value="GGDEF_dom"/>
</dbReference>
<dbReference type="Pfam" id="PF00990">
    <property type="entry name" value="GGDEF"/>
    <property type="match status" value="1"/>
</dbReference>
<dbReference type="InterPro" id="IPR029787">
    <property type="entry name" value="Nucleotide_cyclase"/>
</dbReference>
<accession>A0A7C4W1B2</accession>
<feature type="domain" description="GGDEF" evidence="3">
    <location>
        <begin position="354"/>
        <end position="484"/>
    </location>
</feature>
<dbReference type="NCBIfam" id="TIGR00254">
    <property type="entry name" value="GGDEF"/>
    <property type="match status" value="1"/>
</dbReference>
<dbReference type="Gene3D" id="3.30.450.40">
    <property type="match status" value="1"/>
</dbReference>
<sequence>MNDISNAILDIHSLNRATLRWLQEFGHCGLIVTDRRLRIRGWNRWMERHSGMQRESIDGQLLFDVFPELAERKLDRYYRGALEGKPFFLTHVFHQYVIPLRSPIVPSPFRYMLQSAHITPLAVDDQSPVIGTLTAIDDVTDRVHRENALIQELEHNRIFASLAEKLVSRIDLPEMAVLVLEHAQKLTQSPTGFVATIDRQTGHLVIPALPPNIHHQCHLGGMEPVRFTEFRGLWGWVLLQKTPVIANDPNTDPRAGGLPQGHIPIHRFMGVPVFSGEEVLGEIAVANSEEPYTSRELLLLKRMADLLAIAIDRKRLDDEIQRLALIDPLTQLANRRQFNIVAEKELKMAERLRTPLYVLFIDLDGMKWINDHLGHSAGDAALIETANLLKNCFRASDVIARIGGDEFAVLAMESGAKDANRMVERLKMALQARNEQGDLDFPLSLSIGVARFDPLNPLPLETLMEEADRRMYAEKSGRKARGNI</sequence>
<dbReference type="Pfam" id="PF08448">
    <property type="entry name" value="PAS_4"/>
    <property type="match status" value="1"/>
</dbReference>
<evidence type="ECO:0000259" key="3">
    <source>
        <dbReference type="PROSITE" id="PS50887"/>
    </source>
</evidence>
<dbReference type="SUPFAM" id="SSF55073">
    <property type="entry name" value="Nucleotide cyclase"/>
    <property type="match status" value="1"/>
</dbReference>
<evidence type="ECO:0000256" key="1">
    <source>
        <dbReference type="ARBA" id="ARBA00012528"/>
    </source>
</evidence>
<dbReference type="SUPFAM" id="SSF55781">
    <property type="entry name" value="GAF domain-like"/>
    <property type="match status" value="1"/>
</dbReference>
<dbReference type="GO" id="GO:0043709">
    <property type="term" value="P:cell adhesion involved in single-species biofilm formation"/>
    <property type="evidence" value="ECO:0007669"/>
    <property type="project" value="TreeGrafter"/>
</dbReference>
<dbReference type="PANTHER" id="PTHR45138:SF9">
    <property type="entry name" value="DIGUANYLATE CYCLASE DGCM-RELATED"/>
    <property type="match status" value="1"/>
</dbReference>
<dbReference type="Gene3D" id="3.30.450.20">
    <property type="entry name" value="PAS domain"/>
    <property type="match status" value="1"/>
</dbReference>
<dbReference type="InterPro" id="IPR050469">
    <property type="entry name" value="Diguanylate_Cyclase"/>
</dbReference>